<dbReference type="InterPro" id="IPR002178">
    <property type="entry name" value="PTS_EIIA_type-2_dom"/>
</dbReference>
<dbReference type="GeneID" id="61928431"/>
<evidence type="ECO:0000313" key="3">
    <source>
        <dbReference type="Proteomes" id="UP000503330"/>
    </source>
</evidence>
<dbReference type="PANTHER" id="PTHR47738">
    <property type="entry name" value="PTS SYSTEM FRUCTOSE-LIKE EIIA COMPONENT-RELATED"/>
    <property type="match status" value="1"/>
</dbReference>
<evidence type="ECO:0000259" key="1">
    <source>
        <dbReference type="PROSITE" id="PS51094"/>
    </source>
</evidence>
<name>A0AAP9SHM1_CLOIN</name>
<dbReference type="Proteomes" id="UP000503330">
    <property type="component" value="Chromosome"/>
</dbReference>
<dbReference type="InterPro" id="IPR051541">
    <property type="entry name" value="PTS_SugarTrans_NitroReg"/>
</dbReference>
<dbReference type="PROSITE" id="PS51094">
    <property type="entry name" value="PTS_EIIA_TYPE_2"/>
    <property type="match status" value="1"/>
</dbReference>
<dbReference type="RefSeq" id="WP_002606620.1">
    <property type="nucleotide sequence ID" value="NZ_BAAACC010000014.1"/>
</dbReference>
<dbReference type="PANTHER" id="PTHR47738:SF3">
    <property type="entry name" value="PHOSPHOTRANSFERASE SYSTEM MANNITOL_FRUCTOSE-SPECIFIC IIA DOMAIN CONTAINING PROTEIN"/>
    <property type="match status" value="1"/>
</dbReference>
<reference evidence="2 3" key="1">
    <citation type="submission" date="2020-02" db="EMBL/GenBank/DDBJ databases">
        <authorList>
            <person name="Kociolek L.K."/>
            <person name="Ozer E.A."/>
        </authorList>
    </citation>
    <scope>NUCLEOTIDE SEQUENCE [LARGE SCALE GENOMIC DNA]</scope>
    <source>
        <strain evidence="2 3">ATCC 14501</strain>
    </source>
</reference>
<proteinExistence type="predicted"/>
<dbReference type="SUPFAM" id="SSF55804">
    <property type="entry name" value="Phoshotransferase/anion transport protein"/>
    <property type="match status" value="1"/>
</dbReference>
<dbReference type="CDD" id="cd00211">
    <property type="entry name" value="PTS_IIA_fru"/>
    <property type="match status" value="1"/>
</dbReference>
<keyword evidence="2" id="KW-0762">Sugar transport</keyword>
<dbReference type="EMBL" id="CP048838">
    <property type="protein sequence ID" value="QJA05068.1"/>
    <property type="molecule type" value="Genomic_DNA"/>
</dbReference>
<dbReference type="AlphaFoldDB" id="A0AAP9SHM1"/>
<dbReference type="Gene3D" id="3.40.930.10">
    <property type="entry name" value="Mannitol-specific EII, Chain A"/>
    <property type="match status" value="1"/>
</dbReference>
<gene>
    <name evidence="2" type="ORF">G4D54_22800</name>
</gene>
<organism evidence="2 3">
    <name type="scientific">Clostridium innocuum</name>
    <dbReference type="NCBI Taxonomy" id="1522"/>
    <lineage>
        <taxon>Bacteria</taxon>
        <taxon>Bacillati</taxon>
        <taxon>Bacillota</taxon>
        <taxon>Clostridia</taxon>
        <taxon>Eubacteriales</taxon>
        <taxon>Clostridiaceae</taxon>
        <taxon>Clostridium</taxon>
    </lineage>
</organism>
<dbReference type="InterPro" id="IPR016152">
    <property type="entry name" value="PTrfase/Anion_transptr"/>
</dbReference>
<feature type="domain" description="PTS EIIA type-2" evidence="1">
    <location>
        <begin position="1"/>
        <end position="145"/>
    </location>
</feature>
<keyword evidence="2" id="KW-0813">Transport</keyword>
<evidence type="ECO:0000313" key="2">
    <source>
        <dbReference type="EMBL" id="QJA05068.1"/>
    </source>
</evidence>
<sequence>MVDNIYVIEGNPVSWKEAIQMTADELYKNGCVEADFYQNCIKREQMYPTGLATLVPVAIPHAESCCSIHKNGICLLRLATPVSFHRMDNTQEELPVDFVLNLAVMDGAVQLRALQNTINLFQDKEFQSDIRKLKLQQLKKVFVDKWKPES</sequence>
<dbReference type="Pfam" id="PF00359">
    <property type="entry name" value="PTS_EIIA_2"/>
    <property type="match status" value="1"/>
</dbReference>
<accession>A0AAP9SHM1</accession>
<protein>
    <submittedName>
        <fullName evidence="2">PTS sugar transporter subunit IIA</fullName>
    </submittedName>
</protein>